<dbReference type="InterPro" id="IPR050592">
    <property type="entry name" value="GDSL_lipolytic_enzyme"/>
</dbReference>
<reference evidence="5" key="3">
    <citation type="submission" date="2015-04" db="UniProtKB">
        <authorList>
            <consortium name="EnsemblPlants"/>
        </authorList>
    </citation>
    <scope>IDENTIFICATION</scope>
    <source>
        <strain evidence="5">cv. Jemalong A17</strain>
    </source>
</reference>
<name>G7JXK5_MEDTR</name>
<gene>
    <name evidence="5" type="primary">11418762</name>
    <name evidence="3" type="ordered locus">MTR_5g022640</name>
    <name evidence="4" type="ORF">MtrunA17_Chr5g0405831</name>
</gene>
<dbReference type="FunFam" id="3.40.50.1110:FF:000003">
    <property type="entry name" value="GDSL esterase/lipase APG"/>
    <property type="match status" value="1"/>
</dbReference>
<dbReference type="Proteomes" id="UP000265566">
    <property type="component" value="Chromosome 5"/>
</dbReference>
<evidence type="ECO:0000313" key="3">
    <source>
        <dbReference type="EMBL" id="AES95176.1"/>
    </source>
</evidence>
<dbReference type="PANTHER" id="PTHR45642:SF77">
    <property type="entry name" value="GDSL-LIKE LIPASE_ACYLHYDROLASE"/>
    <property type="match status" value="1"/>
</dbReference>
<dbReference type="GO" id="GO:0005576">
    <property type="term" value="C:extracellular region"/>
    <property type="evidence" value="ECO:0000318"/>
    <property type="project" value="GO_Central"/>
</dbReference>
<feature type="signal peptide" evidence="2">
    <location>
        <begin position="1"/>
        <end position="32"/>
    </location>
</feature>
<dbReference type="Gramene" id="rna29376">
    <property type="protein sequence ID" value="RHN54357.1"/>
    <property type="gene ID" value="gene29376"/>
</dbReference>
<dbReference type="PaxDb" id="3880-AES95176"/>
<dbReference type="InterPro" id="IPR001087">
    <property type="entry name" value="GDSL"/>
</dbReference>
<evidence type="ECO:0000256" key="2">
    <source>
        <dbReference type="SAM" id="SignalP"/>
    </source>
</evidence>
<feature type="chain" id="PRO_5014573204" evidence="2">
    <location>
        <begin position="33"/>
        <end position="366"/>
    </location>
</feature>
<dbReference type="Gene3D" id="3.40.50.1110">
    <property type="entry name" value="SGNH hydrolase"/>
    <property type="match status" value="1"/>
</dbReference>
<evidence type="ECO:0000256" key="1">
    <source>
        <dbReference type="ARBA" id="ARBA00008668"/>
    </source>
</evidence>
<dbReference type="EMBL" id="CM001221">
    <property type="protein sequence ID" value="AES95176.1"/>
    <property type="molecule type" value="Genomic_DNA"/>
</dbReference>
<dbReference type="InterPro" id="IPR036514">
    <property type="entry name" value="SGNH_hydro_sf"/>
</dbReference>
<dbReference type="PANTHER" id="PTHR45642">
    <property type="entry name" value="GDSL ESTERASE/LIPASE EXL3"/>
    <property type="match status" value="1"/>
</dbReference>
<evidence type="ECO:0000313" key="7">
    <source>
        <dbReference type="Proteomes" id="UP000265566"/>
    </source>
</evidence>
<protein>
    <submittedName>
        <fullName evidence="3">GDSL-like lipase/acylhydrolase</fullName>
    </submittedName>
    <submittedName>
        <fullName evidence="4">Putative triacylglycerol lipase</fullName>
        <ecNumber evidence="4">3.1.1.3</ecNumber>
    </submittedName>
</protein>
<dbReference type="KEGG" id="mtr:11418762"/>
<evidence type="ECO:0000313" key="4">
    <source>
        <dbReference type="EMBL" id="RHN54357.1"/>
    </source>
</evidence>
<dbReference type="EC" id="3.1.1.3" evidence="4"/>
<dbReference type="OMA" id="YCCVENE"/>
<dbReference type="AlphaFoldDB" id="G7JXK5"/>
<dbReference type="EMBL" id="PSQE01000005">
    <property type="protein sequence ID" value="RHN54357.1"/>
    <property type="molecule type" value="Genomic_DNA"/>
</dbReference>
<dbReference type="InterPro" id="IPR035669">
    <property type="entry name" value="SGNH_plant_lipase-like"/>
</dbReference>
<dbReference type="STRING" id="3880.G7JXK5"/>
<proteinExistence type="inferred from homology"/>
<dbReference type="OrthoDB" id="1600564at2759"/>
<dbReference type="GO" id="GO:0004806">
    <property type="term" value="F:triacylglycerol lipase activity"/>
    <property type="evidence" value="ECO:0007669"/>
    <property type="project" value="UniProtKB-EC"/>
</dbReference>
<reference evidence="3 6" key="2">
    <citation type="journal article" date="2014" name="BMC Genomics">
        <title>An improved genome release (version Mt4.0) for the model legume Medicago truncatula.</title>
        <authorList>
            <person name="Tang H."/>
            <person name="Krishnakumar V."/>
            <person name="Bidwell S."/>
            <person name="Rosen B."/>
            <person name="Chan A."/>
            <person name="Zhou S."/>
            <person name="Gentzbittel L."/>
            <person name="Childs K.L."/>
            <person name="Yandell M."/>
            <person name="Gundlach H."/>
            <person name="Mayer K.F."/>
            <person name="Schwartz D.C."/>
            <person name="Town C.D."/>
        </authorList>
    </citation>
    <scope>GENOME REANNOTATION</scope>
    <source>
        <strain evidence="3">A17</strain>
        <strain evidence="5 6">cv. Jemalong A17</strain>
    </source>
</reference>
<evidence type="ECO:0000313" key="6">
    <source>
        <dbReference type="Proteomes" id="UP000002051"/>
    </source>
</evidence>
<dbReference type="SUPFAM" id="SSF52266">
    <property type="entry name" value="SGNH hydrolase"/>
    <property type="match status" value="1"/>
</dbReference>
<dbReference type="HOGENOM" id="CLU_015101_0_1_1"/>
<reference evidence="3 6" key="1">
    <citation type="journal article" date="2011" name="Nature">
        <title>The Medicago genome provides insight into the evolution of rhizobial symbioses.</title>
        <authorList>
            <person name="Young N.D."/>
            <person name="Debelle F."/>
            <person name="Oldroyd G.E."/>
            <person name="Geurts R."/>
            <person name="Cannon S.B."/>
            <person name="Udvardi M.K."/>
            <person name="Benedito V.A."/>
            <person name="Mayer K.F."/>
            <person name="Gouzy J."/>
            <person name="Schoof H."/>
            <person name="Van de Peer Y."/>
            <person name="Proost S."/>
            <person name="Cook D.R."/>
            <person name="Meyers B.C."/>
            <person name="Spannagl M."/>
            <person name="Cheung F."/>
            <person name="De Mita S."/>
            <person name="Krishnakumar V."/>
            <person name="Gundlach H."/>
            <person name="Zhou S."/>
            <person name="Mudge J."/>
            <person name="Bharti A.K."/>
            <person name="Murray J.D."/>
            <person name="Naoumkina M.A."/>
            <person name="Rosen B."/>
            <person name="Silverstein K.A."/>
            <person name="Tang H."/>
            <person name="Rombauts S."/>
            <person name="Zhao P.X."/>
            <person name="Zhou P."/>
            <person name="Barbe V."/>
            <person name="Bardou P."/>
            <person name="Bechner M."/>
            <person name="Bellec A."/>
            <person name="Berger A."/>
            <person name="Berges H."/>
            <person name="Bidwell S."/>
            <person name="Bisseling T."/>
            <person name="Choisne N."/>
            <person name="Couloux A."/>
            <person name="Denny R."/>
            <person name="Deshpande S."/>
            <person name="Dai X."/>
            <person name="Doyle J.J."/>
            <person name="Dudez A.M."/>
            <person name="Farmer A.D."/>
            <person name="Fouteau S."/>
            <person name="Franken C."/>
            <person name="Gibelin C."/>
            <person name="Gish J."/>
            <person name="Goldstein S."/>
            <person name="Gonzalez A.J."/>
            <person name="Green P.J."/>
            <person name="Hallab A."/>
            <person name="Hartog M."/>
            <person name="Hua A."/>
            <person name="Humphray S.J."/>
            <person name="Jeong D.H."/>
            <person name="Jing Y."/>
            <person name="Jocker A."/>
            <person name="Kenton S.M."/>
            <person name="Kim D.J."/>
            <person name="Klee K."/>
            <person name="Lai H."/>
            <person name="Lang C."/>
            <person name="Lin S."/>
            <person name="Macmil S.L."/>
            <person name="Magdelenat G."/>
            <person name="Matthews L."/>
            <person name="McCorrison J."/>
            <person name="Monaghan E.L."/>
            <person name="Mun J.H."/>
            <person name="Najar F.Z."/>
            <person name="Nicholson C."/>
            <person name="Noirot C."/>
            <person name="O'Bleness M."/>
            <person name="Paule C.R."/>
            <person name="Poulain J."/>
            <person name="Prion F."/>
            <person name="Qin B."/>
            <person name="Qu C."/>
            <person name="Retzel E.F."/>
            <person name="Riddle C."/>
            <person name="Sallet E."/>
            <person name="Samain S."/>
            <person name="Samson N."/>
            <person name="Sanders I."/>
            <person name="Saurat O."/>
            <person name="Scarpelli C."/>
            <person name="Schiex T."/>
            <person name="Segurens B."/>
            <person name="Severin A.J."/>
            <person name="Sherrier D.J."/>
            <person name="Shi R."/>
            <person name="Sims S."/>
            <person name="Singer S.R."/>
            <person name="Sinharoy S."/>
            <person name="Sterck L."/>
            <person name="Viollet A."/>
            <person name="Wang B.B."/>
            <person name="Wang K."/>
            <person name="Wang M."/>
            <person name="Wang X."/>
            <person name="Warfsmann J."/>
            <person name="Weissenbach J."/>
            <person name="White D.D."/>
            <person name="White J.D."/>
            <person name="Wiley G.B."/>
            <person name="Wincker P."/>
            <person name="Xing Y."/>
            <person name="Yang L."/>
            <person name="Yao Z."/>
            <person name="Ying F."/>
            <person name="Zhai J."/>
            <person name="Zhou L."/>
            <person name="Zuber A."/>
            <person name="Denarie J."/>
            <person name="Dixon R.A."/>
            <person name="May G.D."/>
            <person name="Schwartz D.C."/>
            <person name="Rogers J."/>
            <person name="Quetier F."/>
            <person name="Town C.D."/>
            <person name="Roe B.A."/>
        </authorList>
    </citation>
    <scope>NUCLEOTIDE SEQUENCE [LARGE SCALE GENOMIC DNA]</scope>
    <source>
        <strain evidence="3">A17</strain>
        <strain evidence="5 6">cv. Jemalong A17</strain>
    </source>
</reference>
<evidence type="ECO:0000313" key="5">
    <source>
        <dbReference type="EnsemblPlants" id="AES95176"/>
    </source>
</evidence>
<keyword evidence="4" id="KW-0378">Hydrolase</keyword>
<reference evidence="7" key="4">
    <citation type="journal article" date="2018" name="Nat. Plants">
        <title>Whole-genome landscape of Medicago truncatula symbiotic genes.</title>
        <authorList>
            <person name="Pecrix Y."/>
            <person name="Staton S.E."/>
            <person name="Sallet E."/>
            <person name="Lelandais-Briere C."/>
            <person name="Moreau S."/>
            <person name="Carrere S."/>
            <person name="Blein T."/>
            <person name="Jardinaud M.F."/>
            <person name="Latrasse D."/>
            <person name="Zouine M."/>
            <person name="Zahm M."/>
            <person name="Kreplak J."/>
            <person name="Mayjonade B."/>
            <person name="Satge C."/>
            <person name="Perez M."/>
            <person name="Cauet S."/>
            <person name="Marande W."/>
            <person name="Chantry-Darmon C."/>
            <person name="Lopez-Roques C."/>
            <person name="Bouchez O."/>
            <person name="Berard A."/>
            <person name="Debelle F."/>
            <person name="Munos S."/>
            <person name="Bendahmane A."/>
            <person name="Berges H."/>
            <person name="Niebel A."/>
            <person name="Buitink J."/>
            <person name="Frugier F."/>
            <person name="Benhamed M."/>
            <person name="Crespi M."/>
            <person name="Gouzy J."/>
            <person name="Gamas P."/>
        </authorList>
    </citation>
    <scope>NUCLEOTIDE SEQUENCE [LARGE SCALE GENOMIC DNA]</scope>
    <source>
        <strain evidence="7">cv. Jemalong A17</strain>
    </source>
</reference>
<organism evidence="3 6">
    <name type="scientific">Medicago truncatula</name>
    <name type="common">Barrel medic</name>
    <name type="synonym">Medicago tribuloides</name>
    <dbReference type="NCBI Taxonomy" id="3880"/>
    <lineage>
        <taxon>Eukaryota</taxon>
        <taxon>Viridiplantae</taxon>
        <taxon>Streptophyta</taxon>
        <taxon>Embryophyta</taxon>
        <taxon>Tracheophyta</taxon>
        <taxon>Spermatophyta</taxon>
        <taxon>Magnoliopsida</taxon>
        <taxon>eudicotyledons</taxon>
        <taxon>Gunneridae</taxon>
        <taxon>Pentapetalae</taxon>
        <taxon>rosids</taxon>
        <taxon>fabids</taxon>
        <taxon>Fabales</taxon>
        <taxon>Fabaceae</taxon>
        <taxon>Papilionoideae</taxon>
        <taxon>50 kb inversion clade</taxon>
        <taxon>NPAAA clade</taxon>
        <taxon>Hologalegina</taxon>
        <taxon>IRL clade</taxon>
        <taxon>Trifolieae</taxon>
        <taxon>Medicago</taxon>
    </lineage>
</organism>
<dbReference type="EnsemblPlants" id="AES95176">
    <property type="protein sequence ID" value="AES95176"/>
    <property type="gene ID" value="MTR_5g022640"/>
</dbReference>
<reference evidence="4" key="5">
    <citation type="journal article" date="2018" name="Nat. Plants">
        <title>Whole-genome landscape of Medicago truncatula symbiotic genes.</title>
        <authorList>
            <person name="Pecrix Y."/>
            <person name="Gamas P."/>
            <person name="Carrere S."/>
        </authorList>
    </citation>
    <scope>NUCLEOTIDE SEQUENCE</scope>
    <source>
        <tissue evidence="4">Leaves</tissue>
    </source>
</reference>
<keyword evidence="2" id="KW-0732">Signal</keyword>
<sequence length="366" mass="40690">MKFLFQNLLFQSPLVNLFSLTTIFISLHCGNAVNLPNNETIPALIVFGDSIVDSGNNNYIGTYVKCNFLPYGRDFGSGNQPTGRFSNGLVPSDIIASKFGVKKLLPPYLDPNLQLEDLLTGVSFASGGAGYDPLTSQLALVLSLSDQLNMFKEYKNKIKEAVGEMRMEMIISKSVYIICIGADDIANTYSQTPFRKPQYDIPAYTNLLISYALDFIQELYGLGARRIGVIGMPYIGCVPSQRTIGGGMYRHCSGLENEAAIVFNSKLVSQMDAFENKFPEAKLVYLDIYNPFMHMIQNPDKYGFEVVDEGCCGTGEMEAGILCNSYSLNLCSNPSSYIFWDSYHPTQEAYNLLCSMVLDDKIKDFF</sequence>
<dbReference type="Pfam" id="PF00657">
    <property type="entry name" value="Lipase_GDSL"/>
    <property type="match status" value="1"/>
</dbReference>
<dbReference type="eggNOG" id="ENOG502QS27">
    <property type="taxonomic scope" value="Eukaryota"/>
</dbReference>
<comment type="similarity">
    <text evidence="1">Belongs to the 'GDSL' lipolytic enzyme family.</text>
</comment>
<accession>G7JXK5</accession>
<keyword evidence="6" id="KW-1185">Reference proteome</keyword>
<dbReference type="Proteomes" id="UP000002051">
    <property type="component" value="Chromosome 5"/>
</dbReference>
<dbReference type="CDD" id="cd01837">
    <property type="entry name" value="SGNH_plant_lipase_like"/>
    <property type="match status" value="1"/>
</dbReference>